<dbReference type="RefSeq" id="WP_348828072.1">
    <property type="nucleotide sequence ID" value="NZ_CP098827.1"/>
</dbReference>
<dbReference type="InterPro" id="IPR010827">
    <property type="entry name" value="BamA/TamA_POTRA"/>
</dbReference>
<name>A0AAU7KN98_9GAMM</name>
<proteinExistence type="inferred from homology"/>
<keyword evidence="5" id="KW-0812">Transmembrane</keyword>
<dbReference type="GO" id="GO:0097347">
    <property type="term" value="C:TAM protein secretion complex"/>
    <property type="evidence" value="ECO:0007669"/>
    <property type="project" value="TreeGrafter"/>
</dbReference>
<reference evidence="14" key="1">
    <citation type="submission" date="2022-06" db="EMBL/GenBank/DDBJ databases">
        <title>A novel DMS-producing enzyme.</title>
        <authorList>
            <person name="Zhang Y."/>
        </authorList>
    </citation>
    <scope>NUCLEOTIDE SEQUENCE</scope>
    <source>
        <strain evidence="14">RT37</strain>
    </source>
</reference>
<dbReference type="InterPro" id="IPR039910">
    <property type="entry name" value="D15-like"/>
</dbReference>
<evidence type="ECO:0000259" key="13">
    <source>
        <dbReference type="Pfam" id="PF17243"/>
    </source>
</evidence>
<dbReference type="Gene3D" id="2.40.160.50">
    <property type="entry name" value="membrane protein fhac: a member of the omp85/tpsb transporter family"/>
    <property type="match status" value="1"/>
</dbReference>
<accession>A0AAU7KN98</accession>
<comment type="similarity">
    <text evidence="2">Belongs to the TamA family.</text>
</comment>
<dbReference type="Pfam" id="PF07244">
    <property type="entry name" value="POTRA"/>
    <property type="match status" value="1"/>
</dbReference>
<feature type="domain" description="POTRA" evidence="12">
    <location>
        <begin position="197"/>
        <end position="251"/>
    </location>
</feature>
<dbReference type="PANTHER" id="PTHR12815">
    <property type="entry name" value="SORTING AND ASSEMBLY MACHINERY SAMM50 PROTEIN FAMILY MEMBER"/>
    <property type="match status" value="1"/>
</dbReference>
<evidence type="ECO:0000256" key="5">
    <source>
        <dbReference type="ARBA" id="ARBA00022692"/>
    </source>
</evidence>
<keyword evidence="4" id="KW-1134">Transmembrane beta strand</keyword>
<comment type="subunit">
    <text evidence="10">Interacts with TamB to form the translocation and assembly module (TAM).</text>
</comment>
<feature type="domain" description="TamA POTRA" evidence="13">
    <location>
        <begin position="37"/>
        <end position="106"/>
    </location>
</feature>
<dbReference type="EMBL" id="CP098827">
    <property type="protein sequence ID" value="XBO72972.1"/>
    <property type="molecule type" value="Genomic_DNA"/>
</dbReference>
<evidence type="ECO:0000256" key="9">
    <source>
        <dbReference type="ARBA" id="ARBA00033063"/>
    </source>
</evidence>
<dbReference type="AlphaFoldDB" id="A0AAU7KN98"/>
<protein>
    <recommendedName>
        <fullName evidence="3">Translocation and assembly module subunit TamA</fullName>
    </recommendedName>
    <alternativeName>
        <fullName evidence="9">Autotransporter assembly factor TamA</fullName>
    </alternativeName>
</protein>
<sequence length="626" mass="71581">MENRVPACSGLGPFVRRSGAALCLVSVSVPALGMDAEIVGIEGDMANNVEVYLQGLDGSQYRVERLRNEVVRLTQEAMRVYGYYEPQIEMRFDRDDEPQEVFLTIDKGEPVKLEVIDFTLEGDARDDAPFQLAIDAYPQEEGDILKHAPYESLKGRLQGLTVERGYFDWQFTDERMEIRPWANSARLYLGMDSGPRYRFGRVNFKGHHIVEERLRNLVPFDYGDPYLASDVAELNNQLSETEWFGSLTVRPRLERQKGSLALPENDNWWYSVDVAEIPTPYQGPRISRDALAVALGLYPPEFPTMPIDVSVTPADRHQFEAGIGFATDVGPRLQFSWEQPWVNRYGHSWTNQLYLSAPDQQFSGTYKIPLEDPLNDSYRLQYGLRQQDIEDTESFESTVDFGRHWVFENDWEQTVYLRATYEDFTQGEQSDQVLLLYPGVSWSRTRTRNPQFPTWGDRQNLELQYSSDAWGSDAEFFRMTGDTAWIRKLGDDNRFIGRLGVGAINTDDFEKIPPSLRFFTGGDSSVRGYSYESLSPEDENGDLEGGQHEFTASVEAQRRITGKWWGAAFFDVGDAFSEWWPGDLNKGAGLGVRWISPVGPIRFDVAHPFDDEDDNFRLHFAIGPEF</sequence>
<dbReference type="PANTHER" id="PTHR12815:SF47">
    <property type="entry name" value="TRANSLOCATION AND ASSEMBLY MODULE SUBUNIT TAMA"/>
    <property type="match status" value="1"/>
</dbReference>
<comment type="subcellular location">
    <subcellularLocation>
        <location evidence="1">Cell outer membrane</location>
    </subcellularLocation>
</comment>
<keyword evidence="6" id="KW-0732">Signal</keyword>
<dbReference type="InterPro" id="IPR035243">
    <property type="entry name" value="TamA_POTRA_Dom_1"/>
</dbReference>
<evidence type="ECO:0000256" key="4">
    <source>
        <dbReference type="ARBA" id="ARBA00022452"/>
    </source>
</evidence>
<evidence type="ECO:0000256" key="6">
    <source>
        <dbReference type="ARBA" id="ARBA00022729"/>
    </source>
</evidence>
<evidence type="ECO:0000256" key="2">
    <source>
        <dbReference type="ARBA" id="ARBA00010248"/>
    </source>
</evidence>
<dbReference type="Pfam" id="PF01103">
    <property type="entry name" value="Omp85"/>
    <property type="match status" value="1"/>
</dbReference>
<keyword evidence="7" id="KW-0472">Membrane</keyword>
<feature type="domain" description="Bacterial surface antigen (D15)" evidence="11">
    <location>
        <begin position="332"/>
        <end position="626"/>
    </location>
</feature>
<evidence type="ECO:0000256" key="10">
    <source>
        <dbReference type="ARBA" id="ARBA00093548"/>
    </source>
</evidence>
<dbReference type="Gene3D" id="3.10.20.310">
    <property type="entry name" value="membrane protein fhac"/>
    <property type="match status" value="3"/>
</dbReference>
<evidence type="ECO:0000256" key="7">
    <source>
        <dbReference type="ARBA" id="ARBA00023136"/>
    </source>
</evidence>
<keyword evidence="8" id="KW-0998">Cell outer membrane</keyword>
<evidence type="ECO:0000256" key="3">
    <source>
        <dbReference type="ARBA" id="ARBA00015419"/>
    </source>
</evidence>
<dbReference type="InterPro" id="IPR000184">
    <property type="entry name" value="Bac_surfAg_D15"/>
</dbReference>
<gene>
    <name evidence="14" type="ORF">NFG58_09855</name>
</gene>
<evidence type="ECO:0000259" key="11">
    <source>
        <dbReference type="Pfam" id="PF01103"/>
    </source>
</evidence>
<dbReference type="GO" id="GO:0009279">
    <property type="term" value="C:cell outer membrane"/>
    <property type="evidence" value="ECO:0007669"/>
    <property type="project" value="UniProtKB-SubCell"/>
</dbReference>
<organism evidence="14">
    <name type="scientific">Halomonas sp. RT37</name>
    <dbReference type="NCBI Taxonomy" id="2950872"/>
    <lineage>
        <taxon>Bacteria</taxon>
        <taxon>Pseudomonadati</taxon>
        <taxon>Pseudomonadota</taxon>
        <taxon>Gammaproteobacteria</taxon>
        <taxon>Oceanospirillales</taxon>
        <taxon>Halomonadaceae</taxon>
        <taxon>Halomonas</taxon>
    </lineage>
</organism>
<dbReference type="GO" id="GO:0009306">
    <property type="term" value="P:protein secretion"/>
    <property type="evidence" value="ECO:0007669"/>
    <property type="project" value="TreeGrafter"/>
</dbReference>
<evidence type="ECO:0000256" key="1">
    <source>
        <dbReference type="ARBA" id="ARBA00004442"/>
    </source>
</evidence>
<evidence type="ECO:0000313" key="14">
    <source>
        <dbReference type="EMBL" id="XBO72972.1"/>
    </source>
</evidence>
<dbReference type="Pfam" id="PF17243">
    <property type="entry name" value="POTRA_TamA_1"/>
    <property type="match status" value="1"/>
</dbReference>
<evidence type="ECO:0000256" key="8">
    <source>
        <dbReference type="ARBA" id="ARBA00023237"/>
    </source>
</evidence>
<evidence type="ECO:0000259" key="12">
    <source>
        <dbReference type="Pfam" id="PF07244"/>
    </source>
</evidence>